<dbReference type="SMART" id="SM00242">
    <property type="entry name" value="MYSc"/>
    <property type="match status" value="1"/>
</dbReference>
<dbReference type="SUPFAM" id="SSF52540">
    <property type="entry name" value="P-loop containing nucleoside triphosphate hydrolases"/>
    <property type="match status" value="1"/>
</dbReference>
<dbReference type="PROSITE" id="PS51456">
    <property type="entry name" value="MYOSIN_MOTOR"/>
    <property type="match status" value="1"/>
</dbReference>
<dbReference type="InterPro" id="IPR027417">
    <property type="entry name" value="P-loop_NTPase"/>
</dbReference>
<dbReference type="Pfam" id="PF00063">
    <property type="entry name" value="Myosin_head"/>
    <property type="match status" value="1"/>
</dbReference>
<feature type="domain" description="Myosin motor" evidence="7">
    <location>
        <begin position="1"/>
        <end position="186"/>
    </location>
</feature>
<keyword evidence="9" id="KW-1185">Reference proteome</keyword>
<gene>
    <name evidence="8" type="ORF">LAZ67_1001438</name>
</gene>
<accession>A0ABY6JWF9</accession>
<proteinExistence type="inferred from homology"/>
<evidence type="ECO:0000256" key="5">
    <source>
        <dbReference type="ARBA" id="ARBA00023203"/>
    </source>
</evidence>
<evidence type="ECO:0000313" key="8">
    <source>
        <dbReference type="EMBL" id="UYV60535.1"/>
    </source>
</evidence>
<evidence type="ECO:0000256" key="1">
    <source>
        <dbReference type="ARBA" id="ARBA00022741"/>
    </source>
</evidence>
<evidence type="ECO:0000313" key="9">
    <source>
        <dbReference type="Proteomes" id="UP001235939"/>
    </source>
</evidence>
<feature type="region of interest" description="Actin-binding" evidence="6">
    <location>
        <begin position="77"/>
        <end position="99"/>
    </location>
</feature>
<dbReference type="Gene3D" id="1.20.58.530">
    <property type="match status" value="1"/>
</dbReference>
<dbReference type="Gene3D" id="3.40.850.10">
    <property type="entry name" value="Kinesin motor domain"/>
    <property type="match status" value="1"/>
</dbReference>
<dbReference type="InterPro" id="IPR036961">
    <property type="entry name" value="Kinesin_motor_dom_sf"/>
</dbReference>
<sequence>MFTLSRDSLDKPLLGSWRIARCQDFVTCVWVQFEIVGELFEQDSSMSSKLKPSVAPAKSFQKQQHQKSVGSQFRDSLGRLMKTLNDTTPHYVRCIKPNDEKAAFKFDPHRAIQQLRACGVLETVRISAAGYPSRWSYTDFLQRYRVLAPKSKVARQMTDVRASCRLILETIIKVLLMSTLLVAHRL</sequence>
<dbReference type="EMBL" id="CP092863">
    <property type="protein sequence ID" value="UYV60535.1"/>
    <property type="molecule type" value="Genomic_DNA"/>
</dbReference>
<keyword evidence="4" id="KW-0505">Motor protein</keyword>
<keyword evidence="2" id="KW-0067">ATP-binding</keyword>
<evidence type="ECO:0000256" key="4">
    <source>
        <dbReference type="ARBA" id="ARBA00023175"/>
    </source>
</evidence>
<comment type="caution">
    <text evidence="6">Lacks conserved residue(s) required for the propagation of feature annotation.</text>
</comment>
<keyword evidence="5 6" id="KW-0009">Actin-binding</keyword>
<dbReference type="Proteomes" id="UP001235939">
    <property type="component" value="Chromosome 01"/>
</dbReference>
<name>A0ABY6JWF9_9ARAC</name>
<evidence type="ECO:0000256" key="2">
    <source>
        <dbReference type="ARBA" id="ARBA00022840"/>
    </source>
</evidence>
<dbReference type="InterPro" id="IPR001609">
    <property type="entry name" value="Myosin_head_motor_dom-like"/>
</dbReference>
<evidence type="ECO:0000259" key="7">
    <source>
        <dbReference type="PROSITE" id="PS51456"/>
    </source>
</evidence>
<comment type="similarity">
    <text evidence="6">Belongs to the TRAFAC class myosin-kinesin ATPase superfamily. Myosin family.</text>
</comment>
<evidence type="ECO:0000256" key="6">
    <source>
        <dbReference type="PROSITE-ProRule" id="PRU00782"/>
    </source>
</evidence>
<protein>
    <submittedName>
        <fullName evidence="8">MYO5B</fullName>
    </submittedName>
</protein>
<keyword evidence="1" id="KW-0547">Nucleotide-binding</keyword>
<organism evidence="8 9">
    <name type="scientific">Cordylochernes scorpioides</name>
    <dbReference type="NCBI Taxonomy" id="51811"/>
    <lineage>
        <taxon>Eukaryota</taxon>
        <taxon>Metazoa</taxon>
        <taxon>Ecdysozoa</taxon>
        <taxon>Arthropoda</taxon>
        <taxon>Chelicerata</taxon>
        <taxon>Arachnida</taxon>
        <taxon>Pseudoscorpiones</taxon>
        <taxon>Cheliferoidea</taxon>
        <taxon>Chernetidae</taxon>
        <taxon>Cordylochernes</taxon>
    </lineage>
</organism>
<dbReference type="PANTHER" id="PTHR13140:SF706">
    <property type="entry name" value="DILUTE CLASS UNCONVENTIONAL MYOSIN, ISOFORM C"/>
    <property type="match status" value="1"/>
</dbReference>
<dbReference type="PANTHER" id="PTHR13140">
    <property type="entry name" value="MYOSIN"/>
    <property type="match status" value="1"/>
</dbReference>
<dbReference type="Gene3D" id="6.20.240.20">
    <property type="match status" value="1"/>
</dbReference>
<evidence type="ECO:0000256" key="3">
    <source>
        <dbReference type="ARBA" id="ARBA00023123"/>
    </source>
</evidence>
<reference evidence="8 9" key="1">
    <citation type="submission" date="2022-01" db="EMBL/GenBank/DDBJ databases">
        <title>A chromosomal length assembly of Cordylochernes scorpioides.</title>
        <authorList>
            <person name="Zeh D."/>
            <person name="Zeh J."/>
        </authorList>
    </citation>
    <scope>NUCLEOTIDE SEQUENCE [LARGE SCALE GENOMIC DNA]</scope>
    <source>
        <strain evidence="8">IN4F17</strain>
        <tissue evidence="8">Whole Body</tissue>
    </source>
</reference>
<keyword evidence="3 6" id="KW-0518">Myosin</keyword>